<evidence type="ECO:0000313" key="3">
    <source>
        <dbReference type="Proteomes" id="UP000467305"/>
    </source>
</evidence>
<dbReference type="RefSeq" id="WP_150901209.1">
    <property type="nucleotide sequence ID" value="NZ_WAAU01000034.1"/>
</dbReference>
<dbReference type="OrthoDB" id="9765926at2"/>
<name>A0A7J5A792_9FLAO</name>
<accession>A0A7J5A792</accession>
<dbReference type="SUPFAM" id="SSF63829">
    <property type="entry name" value="Calcium-dependent phosphotriesterase"/>
    <property type="match status" value="1"/>
</dbReference>
<gene>
    <name evidence="2" type="ORF">F7018_16505</name>
</gene>
<feature type="chain" id="PRO_5029561464" evidence="1">
    <location>
        <begin position="19"/>
        <end position="931"/>
    </location>
</feature>
<protein>
    <submittedName>
        <fullName evidence="2">T9SS type B sorting domain-containing protein</fullName>
    </submittedName>
</protein>
<dbReference type="EMBL" id="WAAU01000034">
    <property type="protein sequence ID" value="KAB1153434.1"/>
    <property type="molecule type" value="Genomic_DNA"/>
</dbReference>
<keyword evidence="3" id="KW-1185">Reference proteome</keyword>
<dbReference type="Pfam" id="PF13585">
    <property type="entry name" value="CHU_C"/>
    <property type="match status" value="1"/>
</dbReference>
<organism evidence="2 3">
    <name type="scientific">Tenacibaculum aiptasiae</name>
    <dbReference type="NCBI Taxonomy" id="426481"/>
    <lineage>
        <taxon>Bacteria</taxon>
        <taxon>Pseudomonadati</taxon>
        <taxon>Bacteroidota</taxon>
        <taxon>Flavobacteriia</taxon>
        <taxon>Flavobacteriales</taxon>
        <taxon>Flavobacteriaceae</taxon>
        <taxon>Tenacibaculum</taxon>
    </lineage>
</organism>
<feature type="signal peptide" evidence="1">
    <location>
        <begin position="1"/>
        <end position="18"/>
    </location>
</feature>
<keyword evidence="1" id="KW-0732">Signal</keyword>
<dbReference type="AlphaFoldDB" id="A0A7J5A792"/>
<sequence length="931" mass="102214">MKKVIITFFLLTSLITSAQNEANIWYFGRNAGIDFSAGNPIALVNGQLNTFEGCSTISDTNGNLLFYSDGTTVWDRNHNIMPNGTNLLGNSSSTQSALIVPNPTINNIYYLFTVDAQENNMHGVNYSIVDMNLNGGNGDITTKNIPLVSTATEKITAVIGKSCDAIWVITADTTNFYAYEVTTVGVNTTPVQSNLINTLGAMFSRGYLKASPDGTKLAMAAAESGSYIYDLDTNTGIITNGRRLNLDFNDGYGVEFSITGNKLYIATGISSNGGTANLYQFDTSTSDINTINNSRGTPFHTYQGSRGALQIGPNGKIYHAVNRQNFLGVINSPENPKNSINYVHNGVNLNGRESSQGLPPFIQSYFLPTTILNAENDLVISNEKQFFCSGRDYDLKAGRIEPGATYTWVKDGNIIGTDSILTTNDINFGPGIYELTIELNDACNTTLTADADIEFVSQPTVVAIPDFEKCDTDSNPSDQRTSFDLTTKEGELTNNATNVSVDFFDQADINFLNPLPKTNYINTTNPETIVVRISFNSSNNNNCFATGTLTLRVLSSNFTSNLTDVYVCETDLNANNQNATNSQGSGNGFYDFSKKIDEITSQNPAISLNTHTINFYRRLDDANNNTNAIIAPYEDDLFTNNSDVYVRITPRSTSSCFTITSFKIFIEPLPIPRGNPIPILLCINSPNETLPIATVDLDASTGNILDSYQWYKNGELIPNATNSIYKASDAGTYKVEAFTNNSLTENPCVGYNTFTVSISSKALIVNIIPVDDTLNDNSITIIVEGNGNYEYALNNSNNYNTGIENLAYTFSNLTIGIYTISIRDKNGCGITNSDEIPIIFFQKHCTPNQDGIYDTWKILGVDNDFFQSVSVNIYNRYGKRVAVIPSKNHIGWGGIYNGQQLPSTDYWYHATLVDKYGKIRIKKSHFALLRK</sequence>
<evidence type="ECO:0000256" key="1">
    <source>
        <dbReference type="SAM" id="SignalP"/>
    </source>
</evidence>
<comment type="caution">
    <text evidence="2">The sequence shown here is derived from an EMBL/GenBank/DDBJ whole genome shotgun (WGS) entry which is preliminary data.</text>
</comment>
<evidence type="ECO:0000313" key="2">
    <source>
        <dbReference type="EMBL" id="KAB1153434.1"/>
    </source>
</evidence>
<dbReference type="InterPro" id="IPR026341">
    <property type="entry name" value="T9SS_type_B"/>
</dbReference>
<dbReference type="Gene3D" id="2.60.40.10">
    <property type="entry name" value="Immunoglobulins"/>
    <property type="match status" value="1"/>
</dbReference>
<dbReference type="Proteomes" id="UP000467305">
    <property type="component" value="Unassembled WGS sequence"/>
</dbReference>
<proteinExistence type="predicted"/>
<dbReference type="InterPro" id="IPR013783">
    <property type="entry name" value="Ig-like_fold"/>
</dbReference>
<dbReference type="NCBIfam" id="TIGR04131">
    <property type="entry name" value="Bac_Flav_CTERM"/>
    <property type="match status" value="1"/>
</dbReference>
<reference evidence="2 3" key="1">
    <citation type="submission" date="2019-09" db="EMBL/GenBank/DDBJ databases">
        <authorList>
            <person name="Cao W.R."/>
        </authorList>
    </citation>
    <scope>NUCLEOTIDE SEQUENCE [LARGE SCALE GENOMIC DNA]</scope>
    <source>
        <strain evidence="3">a4</strain>
    </source>
</reference>